<reference evidence="1" key="1">
    <citation type="submission" date="2021-01" db="EMBL/GenBank/DDBJ databases">
        <authorList>
            <person name="Corre E."/>
            <person name="Pelletier E."/>
            <person name="Niang G."/>
            <person name="Scheremetjew M."/>
            <person name="Finn R."/>
            <person name="Kale V."/>
            <person name="Holt S."/>
            <person name="Cochrane G."/>
            <person name="Meng A."/>
            <person name="Brown T."/>
            <person name="Cohen L."/>
        </authorList>
    </citation>
    <scope>NUCLEOTIDE SEQUENCE</scope>
    <source>
        <strain evidence="1">308</strain>
    </source>
</reference>
<name>A0A7S1FN50_9STRA</name>
<protein>
    <submittedName>
        <fullName evidence="1">Uncharacterized protein</fullName>
    </submittedName>
</protein>
<sequence length="103" mass="12506">MMHVWDREQQPADYGSFLKMFQRQATPSFSDWRVSVFLRHRVSMTMTKSEFRGHPARSPRVMESMEDQPMPLYDATRWRSHKGQCNRHRERRCEGLCMELQER</sequence>
<dbReference type="EMBL" id="HBFR01008454">
    <property type="protein sequence ID" value="CAD8878929.1"/>
    <property type="molecule type" value="Transcribed_RNA"/>
</dbReference>
<dbReference type="AlphaFoldDB" id="A0A7S1FN50"/>
<proteinExistence type="predicted"/>
<organism evidence="1">
    <name type="scientific">Corethron hystrix</name>
    <dbReference type="NCBI Taxonomy" id="216773"/>
    <lineage>
        <taxon>Eukaryota</taxon>
        <taxon>Sar</taxon>
        <taxon>Stramenopiles</taxon>
        <taxon>Ochrophyta</taxon>
        <taxon>Bacillariophyta</taxon>
        <taxon>Coscinodiscophyceae</taxon>
        <taxon>Corethrophycidae</taxon>
        <taxon>Corethrales</taxon>
        <taxon>Corethraceae</taxon>
        <taxon>Corethron</taxon>
    </lineage>
</organism>
<gene>
    <name evidence="1" type="ORF">CHYS00102_LOCUS6113</name>
</gene>
<evidence type="ECO:0000313" key="1">
    <source>
        <dbReference type="EMBL" id="CAD8878929.1"/>
    </source>
</evidence>
<accession>A0A7S1FN50</accession>